<dbReference type="SUPFAM" id="SSF46955">
    <property type="entry name" value="Putative DNA-binding domain"/>
    <property type="match status" value="1"/>
</dbReference>
<keyword evidence="1" id="KW-0472">Membrane</keyword>
<evidence type="ECO:0000259" key="2">
    <source>
        <dbReference type="PROSITE" id="PS50937"/>
    </source>
</evidence>
<dbReference type="GO" id="GO:0006355">
    <property type="term" value="P:regulation of DNA-templated transcription"/>
    <property type="evidence" value="ECO:0007669"/>
    <property type="project" value="InterPro"/>
</dbReference>
<sequence>MQNVQDLQEKKTPLLSIGEASEYLGISIDTLRRWEKKGKLKVLRSPGGHRYFKKENLDNVFGTKYERSDQSTTNDSKSKFYEVIQEKKIINIFPEIPIEVFKPLDEKKVAIPENKPIALISQEKSFKEVEYSITPIEESPTLIPPVISLPTNTQKALSEDAQVKSDLEQNLTSINIKIEAKKIYVTLVILIVSLLLIFILLYILTKPQILSPIP</sequence>
<proteinExistence type="predicted"/>
<evidence type="ECO:0000256" key="1">
    <source>
        <dbReference type="SAM" id="Phobius"/>
    </source>
</evidence>
<dbReference type="Gene3D" id="1.10.1660.10">
    <property type="match status" value="1"/>
</dbReference>
<dbReference type="GO" id="GO:0003677">
    <property type="term" value="F:DNA binding"/>
    <property type="evidence" value="ECO:0007669"/>
    <property type="project" value="InterPro"/>
</dbReference>
<dbReference type="AlphaFoldDB" id="A0A1F8B5C2"/>
<evidence type="ECO:0000313" key="4">
    <source>
        <dbReference type="Proteomes" id="UP000176404"/>
    </source>
</evidence>
<dbReference type="CDD" id="cd04762">
    <property type="entry name" value="HTH_MerR-trunc"/>
    <property type="match status" value="1"/>
</dbReference>
<feature type="transmembrane region" description="Helical" evidence="1">
    <location>
        <begin position="183"/>
        <end position="204"/>
    </location>
</feature>
<feature type="domain" description="HTH merR-type" evidence="2">
    <location>
        <begin position="14"/>
        <end position="58"/>
    </location>
</feature>
<comment type="caution">
    <text evidence="3">The sequence shown here is derived from an EMBL/GenBank/DDBJ whole genome shotgun (WGS) entry which is preliminary data.</text>
</comment>
<keyword evidence="1" id="KW-1133">Transmembrane helix</keyword>
<organism evidence="3 4">
    <name type="scientific">Candidatus Woesebacteria bacterium RIFCSPLOWO2_01_FULL_39_10b</name>
    <dbReference type="NCBI Taxonomy" id="1802517"/>
    <lineage>
        <taxon>Bacteria</taxon>
        <taxon>Candidatus Woeseibacteriota</taxon>
    </lineage>
</organism>
<dbReference type="InterPro" id="IPR010093">
    <property type="entry name" value="SinI_DNA-bd"/>
</dbReference>
<reference evidence="3 4" key="1">
    <citation type="journal article" date="2016" name="Nat. Commun.">
        <title>Thousands of microbial genomes shed light on interconnected biogeochemical processes in an aquifer system.</title>
        <authorList>
            <person name="Anantharaman K."/>
            <person name="Brown C.T."/>
            <person name="Hug L.A."/>
            <person name="Sharon I."/>
            <person name="Castelle C.J."/>
            <person name="Probst A.J."/>
            <person name="Thomas B.C."/>
            <person name="Singh A."/>
            <person name="Wilkins M.J."/>
            <person name="Karaoz U."/>
            <person name="Brodie E.L."/>
            <person name="Williams K.H."/>
            <person name="Hubbard S.S."/>
            <person name="Banfield J.F."/>
        </authorList>
    </citation>
    <scope>NUCLEOTIDE SEQUENCE [LARGE SCALE GENOMIC DNA]</scope>
</reference>
<dbReference type="EMBL" id="MGHD01000023">
    <property type="protein sequence ID" value="OGM59232.1"/>
    <property type="molecule type" value="Genomic_DNA"/>
</dbReference>
<dbReference type="InterPro" id="IPR000551">
    <property type="entry name" value="MerR-type_HTH_dom"/>
</dbReference>
<dbReference type="STRING" id="1802517.A2892_05145"/>
<name>A0A1F8B5C2_9BACT</name>
<dbReference type="PROSITE" id="PS50937">
    <property type="entry name" value="HTH_MERR_2"/>
    <property type="match status" value="1"/>
</dbReference>
<dbReference type="Proteomes" id="UP000176404">
    <property type="component" value="Unassembled WGS sequence"/>
</dbReference>
<dbReference type="Pfam" id="PF00376">
    <property type="entry name" value="MerR"/>
    <property type="match status" value="1"/>
</dbReference>
<dbReference type="NCBIfam" id="TIGR01764">
    <property type="entry name" value="excise"/>
    <property type="match status" value="1"/>
</dbReference>
<protein>
    <recommendedName>
        <fullName evidence="2">HTH merR-type domain-containing protein</fullName>
    </recommendedName>
</protein>
<keyword evidence="1" id="KW-0812">Transmembrane</keyword>
<accession>A0A1F8B5C2</accession>
<gene>
    <name evidence="3" type="ORF">A2892_05145</name>
</gene>
<evidence type="ECO:0000313" key="3">
    <source>
        <dbReference type="EMBL" id="OGM59232.1"/>
    </source>
</evidence>
<dbReference type="InterPro" id="IPR009061">
    <property type="entry name" value="DNA-bd_dom_put_sf"/>
</dbReference>